<protein>
    <submittedName>
        <fullName evidence="2">Gamma-glutamyltransferase</fullName>
    </submittedName>
</protein>
<keyword evidence="3" id="KW-1185">Reference proteome</keyword>
<gene>
    <name evidence="2" type="ORF">DP939_44670</name>
</gene>
<accession>A0A366LEH8</accession>
<feature type="region of interest" description="Disordered" evidence="1">
    <location>
        <begin position="416"/>
        <end position="436"/>
    </location>
</feature>
<evidence type="ECO:0000256" key="1">
    <source>
        <dbReference type="SAM" id="MobiDB-lite"/>
    </source>
</evidence>
<sequence length="514" mass="57506">MIHMIPAHVPDEPPLTYADSFDVPVLFRDRPVKKPRRQWRTAKHKPWAGSGGFPATDGWYVSTTTWREIIKAAIEVGRDVTPHLQNQPQYAHGELVARVSPLYAYLGMHPVKPQHPVRGTAGRRLTLNPVYAYSTERSAKNAAAYRLGMTMTEWACRSLLGLSQTEHLELGGPIPALLNTFKNPKNRLPDLWGQHQAEGLYWLIEAKGGDVGLSKLRKGWEQLAAGSKILGSYAHRTLLVGASVRPGDDLFLTIDHDLHLGQPPLTPAGFGIDHESAVRPGNLEDHLGDSDDALIGAARAQMLTYLALRSAPASQLRTVPIPADRASRHRRSGLTTPLEDDDLTRAMRAEARRAANYYTDRYTLRARIRSMGLDDFLTCRILGTEAHLGMSRRLFAACERLHEEDLAIAQRTPELRAEDRLADDPELGDDAQEKQRLTQRRTFRERQEEARPRLRPLLRHAYARGGTSDWSDLLRRPEEPELDLAGDEGLLEAATPETYLAVSRYNLPPAGAYL</sequence>
<comment type="caution">
    <text evidence="2">The sequence shown here is derived from an EMBL/GenBank/DDBJ whole genome shotgun (WGS) entry which is preliminary data.</text>
</comment>
<evidence type="ECO:0000313" key="2">
    <source>
        <dbReference type="EMBL" id="RBQ11684.1"/>
    </source>
</evidence>
<dbReference type="AlphaFoldDB" id="A0A366LEH8"/>
<name>A0A366LEH8_9ACTN</name>
<dbReference type="EMBL" id="QMEY01000053">
    <property type="protein sequence ID" value="RBQ11684.1"/>
    <property type="molecule type" value="Genomic_DNA"/>
</dbReference>
<dbReference type="Proteomes" id="UP000253303">
    <property type="component" value="Unassembled WGS sequence"/>
</dbReference>
<reference evidence="2 3" key="1">
    <citation type="submission" date="2018-06" db="EMBL/GenBank/DDBJ databases">
        <title>Sphaerisporangium craniellae sp. nov., isolated from a marine sponge in the South China Sea.</title>
        <authorList>
            <person name="Li L."/>
        </authorList>
    </citation>
    <scope>NUCLEOTIDE SEQUENCE [LARGE SCALE GENOMIC DNA]</scope>
    <source>
        <strain evidence="2 3">LHW63015</strain>
    </source>
</reference>
<proteinExistence type="predicted"/>
<organism evidence="2 3">
    <name type="scientific">Spongiactinospora rosea</name>
    <dbReference type="NCBI Taxonomy" id="2248750"/>
    <lineage>
        <taxon>Bacteria</taxon>
        <taxon>Bacillati</taxon>
        <taxon>Actinomycetota</taxon>
        <taxon>Actinomycetes</taxon>
        <taxon>Streptosporangiales</taxon>
        <taxon>Streptosporangiaceae</taxon>
        <taxon>Spongiactinospora</taxon>
    </lineage>
</organism>
<keyword evidence="2" id="KW-0808">Transferase</keyword>
<dbReference type="GO" id="GO:0016740">
    <property type="term" value="F:transferase activity"/>
    <property type="evidence" value="ECO:0007669"/>
    <property type="project" value="UniProtKB-KW"/>
</dbReference>
<dbReference type="OrthoDB" id="4001061at2"/>
<evidence type="ECO:0000313" key="3">
    <source>
        <dbReference type="Proteomes" id="UP000253303"/>
    </source>
</evidence>